<dbReference type="PANTHER" id="PTHR38074:SF1">
    <property type="entry name" value="ALTERED INHERITANCE OF MITOCHONDRIA PROTEIN 24, MITOCHONDRIAL"/>
    <property type="match status" value="1"/>
</dbReference>
<dbReference type="EMBL" id="PQWO01000011">
    <property type="protein sequence ID" value="PZD72209.1"/>
    <property type="molecule type" value="Genomic_DNA"/>
</dbReference>
<sequence length="289" mass="30845">MQDPLSTASGSPAEATGKKQNMVLIDSASNQGFKVDILGYKTLAGSNDPRTAQAVYFANQTDLKLKQVCLTLNQSEAIVEAGALHYLHGHIELQNPVGGVGGLGKAMLKKMLTNETAFMPRYQGSGSVYLEPSFGDFLIYNLRNEEIIADRGLFYCSEASLSVGVAMQKNVSSALLGGEGLFQTQVRGSGIAVFELPVPASEVRCVHLNNETLQVDGNFALMRSGRIDFSVEKSSKGMFGSLSSGEGLLQTFRGTGRVWLAPTQAIYNQMSMGGLSGLSSAQHSSRTTT</sequence>
<evidence type="ECO:0000313" key="2">
    <source>
        <dbReference type="Proteomes" id="UP000248857"/>
    </source>
</evidence>
<protein>
    <recommendedName>
        <fullName evidence="3">AIM24 family protein</fullName>
    </recommendedName>
</protein>
<name>A0A2W1JER4_9CYAN</name>
<organism evidence="1 2">
    <name type="scientific">Acaryochloris thomasi RCC1774</name>
    <dbReference type="NCBI Taxonomy" id="1764569"/>
    <lineage>
        <taxon>Bacteria</taxon>
        <taxon>Bacillati</taxon>
        <taxon>Cyanobacteriota</taxon>
        <taxon>Cyanophyceae</taxon>
        <taxon>Acaryochloridales</taxon>
        <taxon>Acaryochloridaceae</taxon>
        <taxon>Acaryochloris</taxon>
        <taxon>Acaryochloris thomasi</taxon>
    </lineage>
</organism>
<dbReference type="OrthoDB" id="9779518at2"/>
<dbReference type="RefSeq" id="WP_110987197.1">
    <property type="nucleotide sequence ID" value="NZ_CAWNWM010000011.1"/>
</dbReference>
<reference evidence="1 2" key="1">
    <citation type="journal article" date="2018" name="Sci. Rep.">
        <title>A novel species of the marine cyanobacterium Acaryochloris with a unique pigment content and lifestyle.</title>
        <authorList>
            <person name="Partensky F."/>
            <person name="Six C."/>
            <person name="Ratin M."/>
            <person name="Garczarek L."/>
            <person name="Vaulot D."/>
            <person name="Probert I."/>
            <person name="Calteau A."/>
            <person name="Gourvil P."/>
            <person name="Marie D."/>
            <person name="Grebert T."/>
            <person name="Bouchier C."/>
            <person name="Le Panse S."/>
            <person name="Gachenot M."/>
            <person name="Rodriguez F."/>
            <person name="Garrido J.L."/>
        </authorList>
    </citation>
    <scope>NUCLEOTIDE SEQUENCE [LARGE SCALE GENOMIC DNA]</scope>
    <source>
        <strain evidence="1 2">RCC1774</strain>
    </source>
</reference>
<dbReference type="SUPFAM" id="SSF51219">
    <property type="entry name" value="TRAP-like"/>
    <property type="match status" value="1"/>
</dbReference>
<comment type="caution">
    <text evidence="1">The sequence shown here is derived from an EMBL/GenBank/DDBJ whole genome shotgun (WGS) entry which is preliminary data.</text>
</comment>
<evidence type="ECO:0008006" key="3">
    <source>
        <dbReference type="Google" id="ProtNLM"/>
    </source>
</evidence>
<dbReference type="PANTHER" id="PTHR38074">
    <property type="entry name" value="ALTERED INHERITANCE OF MITOCHONDRIA PROTEIN 24, MITOCHONDRIAL"/>
    <property type="match status" value="1"/>
</dbReference>
<proteinExistence type="predicted"/>
<dbReference type="InterPro" id="IPR016031">
    <property type="entry name" value="Trp_RNA-bd_attenuator-like_dom"/>
</dbReference>
<dbReference type="Pfam" id="PF01987">
    <property type="entry name" value="AIM24"/>
    <property type="match status" value="1"/>
</dbReference>
<accession>A0A2W1JER4</accession>
<dbReference type="InterPro" id="IPR002838">
    <property type="entry name" value="AIM24"/>
</dbReference>
<dbReference type="InterPro" id="IPR036983">
    <property type="entry name" value="AIM24_sf"/>
</dbReference>
<keyword evidence="2" id="KW-1185">Reference proteome</keyword>
<dbReference type="Gene3D" id="3.60.160.10">
    <property type="entry name" value="Mitochondrial biogenesis AIM24"/>
    <property type="match status" value="1"/>
</dbReference>
<dbReference type="Proteomes" id="UP000248857">
    <property type="component" value="Unassembled WGS sequence"/>
</dbReference>
<evidence type="ECO:0000313" key="1">
    <source>
        <dbReference type="EMBL" id="PZD72209.1"/>
    </source>
</evidence>
<gene>
    <name evidence="1" type="ORF">C1752_03795</name>
</gene>
<dbReference type="AlphaFoldDB" id="A0A2W1JER4"/>